<dbReference type="Pfam" id="PF01476">
    <property type="entry name" value="LysM"/>
    <property type="match status" value="1"/>
</dbReference>
<dbReference type="Proteomes" id="UP000695562">
    <property type="component" value="Unassembled WGS sequence"/>
</dbReference>
<organism evidence="3 4">
    <name type="scientific">Polysphondylium violaceum</name>
    <dbReference type="NCBI Taxonomy" id="133409"/>
    <lineage>
        <taxon>Eukaryota</taxon>
        <taxon>Amoebozoa</taxon>
        <taxon>Evosea</taxon>
        <taxon>Eumycetozoa</taxon>
        <taxon>Dictyostelia</taxon>
        <taxon>Dictyosteliales</taxon>
        <taxon>Dictyosteliaceae</taxon>
        <taxon>Polysphondylium</taxon>
    </lineage>
</organism>
<protein>
    <recommendedName>
        <fullName evidence="5">LysM domain-containing protein</fullName>
    </recommendedName>
</protein>
<accession>A0A8J4PY43</accession>
<comment type="caution">
    <text evidence="3">The sequence shown here is derived from an EMBL/GenBank/DDBJ whole genome shotgun (WGS) entry which is preliminary data.</text>
</comment>
<dbReference type="OrthoDB" id="2107166at2759"/>
<feature type="domain" description="PH" evidence="1">
    <location>
        <begin position="158"/>
        <end position="255"/>
    </location>
</feature>
<dbReference type="EMBL" id="AJWJ01000066">
    <property type="protein sequence ID" value="KAF2076283.1"/>
    <property type="molecule type" value="Genomic_DNA"/>
</dbReference>
<dbReference type="PROSITE" id="PS50003">
    <property type="entry name" value="PH_DOMAIN"/>
    <property type="match status" value="1"/>
</dbReference>
<name>A0A8J4PY43_9MYCE</name>
<dbReference type="Gene3D" id="2.30.29.30">
    <property type="entry name" value="Pleckstrin-homology domain (PH domain)/Phosphotyrosine-binding domain (PTB)"/>
    <property type="match status" value="1"/>
</dbReference>
<feature type="domain" description="LysM" evidence="2">
    <location>
        <begin position="370"/>
        <end position="414"/>
    </location>
</feature>
<dbReference type="SMART" id="SM00257">
    <property type="entry name" value="LysM"/>
    <property type="match status" value="1"/>
</dbReference>
<dbReference type="InterPro" id="IPR018392">
    <property type="entry name" value="LysM"/>
</dbReference>
<dbReference type="AlphaFoldDB" id="A0A8J4PY43"/>
<dbReference type="SUPFAM" id="SSF50729">
    <property type="entry name" value="PH domain-like"/>
    <property type="match status" value="1"/>
</dbReference>
<dbReference type="PANTHER" id="PTHR20932">
    <property type="entry name" value="LYSM AND PUTATIVE PEPTIDOGLYCAN-BINDING DOMAIN-CONTAINING PROTEIN"/>
    <property type="match status" value="1"/>
</dbReference>
<proteinExistence type="predicted"/>
<evidence type="ECO:0000313" key="4">
    <source>
        <dbReference type="Proteomes" id="UP000695562"/>
    </source>
</evidence>
<dbReference type="SMART" id="SM00233">
    <property type="entry name" value="PH"/>
    <property type="match status" value="1"/>
</dbReference>
<evidence type="ECO:0000259" key="1">
    <source>
        <dbReference type="PROSITE" id="PS50003"/>
    </source>
</evidence>
<dbReference type="CDD" id="cd00118">
    <property type="entry name" value="LysM"/>
    <property type="match status" value="1"/>
</dbReference>
<dbReference type="PANTHER" id="PTHR20932:SF16">
    <property type="entry name" value="PH DOMAIN-CONTAINING PROTEIN"/>
    <property type="match status" value="1"/>
</dbReference>
<keyword evidence="4" id="KW-1185">Reference proteome</keyword>
<dbReference type="InterPro" id="IPR011993">
    <property type="entry name" value="PH-like_dom_sf"/>
</dbReference>
<dbReference type="Gene3D" id="3.10.350.10">
    <property type="entry name" value="LysM domain"/>
    <property type="match status" value="1"/>
</dbReference>
<gene>
    <name evidence="3" type="ORF">CYY_002398</name>
</gene>
<dbReference type="Pfam" id="PF00169">
    <property type="entry name" value="PH"/>
    <property type="match status" value="1"/>
</dbReference>
<evidence type="ECO:0000313" key="3">
    <source>
        <dbReference type="EMBL" id="KAF2076283.1"/>
    </source>
</evidence>
<evidence type="ECO:0000259" key="2">
    <source>
        <dbReference type="PROSITE" id="PS51782"/>
    </source>
</evidence>
<dbReference type="PROSITE" id="PS51782">
    <property type="entry name" value="LYSM"/>
    <property type="match status" value="1"/>
</dbReference>
<reference evidence="3" key="1">
    <citation type="submission" date="2020-01" db="EMBL/GenBank/DDBJ databases">
        <title>Development of genomics and gene disruption for Polysphondylium violaceum indicates a role for the polyketide synthase stlB in stalk morphogenesis.</title>
        <authorList>
            <person name="Narita B."/>
            <person name="Kawabe Y."/>
            <person name="Kin K."/>
            <person name="Saito T."/>
            <person name="Gibbs R."/>
            <person name="Kuspa A."/>
            <person name="Muzny D."/>
            <person name="Queller D."/>
            <person name="Richards S."/>
            <person name="Strassman J."/>
            <person name="Sucgang R."/>
            <person name="Worley K."/>
            <person name="Schaap P."/>
        </authorList>
    </citation>
    <scope>NUCLEOTIDE SEQUENCE</scope>
    <source>
        <strain evidence="3">QSvi11</strain>
    </source>
</reference>
<dbReference type="InterPro" id="IPR001849">
    <property type="entry name" value="PH_domain"/>
</dbReference>
<evidence type="ECO:0008006" key="5">
    <source>
        <dbReference type="Google" id="ProtNLM"/>
    </source>
</evidence>
<dbReference type="InterPro" id="IPR036779">
    <property type="entry name" value="LysM_dom_sf"/>
</dbReference>
<dbReference type="SUPFAM" id="SSF54106">
    <property type="entry name" value="LysM domain"/>
    <property type="match status" value="1"/>
</dbReference>
<sequence length="486" mass="56291">MGLSGENSTNSSNHNSFSNYQQGFFTCHQQQQQQLSSSNLGLLQQQLQQVQQQQQYEQPQQTQQSLKQCLKCMKLYASNEFNTQTCSYHIDSFYKLEDRWICCSRSGRDAPPCYSTYHIEDSDTADILNSMTIPKPDLITQNNPIYQNLNFGYIGAEKILFESILKKQGKTLGLWAKRRFRLTSTTLINYYDETDTKVHRVFQLSDITVNYRKMATDSDFRICMVINDGTRNHYLYAPIPHQTEAWINALITQKKILQQMKSNQILQNSTPQYPPLSTSPSYGSMFFGNNNGYMQQQQQPQQQYNNGFNYYLQPPPQYQAQQPSYYSNNNIPIDSSSQYVPQYNIGFNNNFQQQQQQPQPQQSQQEVQWIEHRVTTSDTLAGIAIKYNTSIETLKKINLIKSNQCITHQTLLVPASGINPTTTPPTPPVSEDEKRRKLIQLIAVSESISKEDARSYLANNEWDLHRALKELKSDLDWEYSHPYQSR</sequence>
<dbReference type="InterPro" id="IPR045030">
    <property type="entry name" value="LYSM1-4"/>
</dbReference>